<feature type="compositionally biased region" description="Polar residues" evidence="1">
    <location>
        <begin position="381"/>
        <end position="409"/>
    </location>
</feature>
<evidence type="ECO:0000313" key="2">
    <source>
        <dbReference type="EMBL" id="TNV74010.1"/>
    </source>
</evidence>
<comment type="caution">
    <text evidence="2">The sequence shown here is derived from an EMBL/GenBank/DDBJ whole genome shotgun (WGS) entry which is preliminary data.</text>
</comment>
<accession>A0A8J8NGC8</accession>
<feature type="region of interest" description="Disordered" evidence="1">
    <location>
        <begin position="1"/>
        <end position="27"/>
    </location>
</feature>
<protein>
    <submittedName>
        <fullName evidence="2">Uncharacterized protein</fullName>
    </submittedName>
</protein>
<name>A0A8J8NGC8_HALGN</name>
<organism evidence="2 3">
    <name type="scientific">Halteria grandinella</name>
    <dbReference type="NCBI Taxonomy" id="5974"/>
    <lineage>
        <taxon>Eukaryota</taxon>
        <taxon>Sar</taxon>
        <taxon>Alveolata</taxon>
        <taxon>Ciliophora</taxon>
        <taxon>Intramacronucleata</taxon>
        <taxon>Spirotrichea</taxon>
        <taxon>Stichotrichia</taxon>
        <taxon>Sporadotrichida</taxon>
        <taxon>Halteriidae</taxon>
        <taxon>Halteria</taxon>
    </lineage>
</organism>
<gene>
    <name evidence="2" type="ORF">FGO68_gene349</name>
</gene>
<feature type="region of interest" description="Disordered" evidence="1">
    <location>
        <begin position="350"/>
        <end position="409"/>
    </location>
</feature>
<feature type="region of interest" description="Disordered" evidence="1">
    <location>
        <begin position="227"/>
        <end position="248"/>
    </location>
</feature>
<evidence type="ECO:0000256" key="1">
    <source>
        <dbReference type="SAM" id="MobiDB-lite"/>
    </source>
</evidence>
<reference evidence="2" key="1">
    <citation type="submission" date="2019-06" db="EMBL/GenBank/DDBJ databases">
        <authorList>
            <person name="Zheng W."/>
        </authorList>
    </citation>
    <scope>NUCLEOTIDE SEQUENCE</scope>
    <source>
        <strain evidence="2">QDHG01</strain>
    </source>
</reference>
<sequence>MPTQTAQPNLIARLPPGDRSPQDPNDSIDNIVVKAHHVQVQNYPTRDQGTQQQQSNASFKSGRINQKALLSVPKIVNKNLILIQSDVTTPKMEDRRYSSVTNQTLPYTIRSMNQTVGSLEEQTDLKPSSGAILNQPRLQSLYNQSSQNVSPQIQPFLNQLKLQVPLIIEGGTQSLPRKVYQPKRDFTQENSIKKVTTSNYYNTAKATPTNALKPIKEEEPLTINASRSPQPGVLLSPDQQNKVNTGVGTTGGRQVIINIRISNHGLHPSQKKHSMINLKGQMKDIYEIDAQRGTLFNVRQSSQEGDPLKEESIYIPGRLNNDSQLSNQDKSFISEQTNKQNFARFKRASFFKPSQSPSPRHKLAQKQSHLESGGYDMPELTPTSNGVHKQSSKSMHLQPQKLGSSASTQMSKNQFKMLLTSGAFPDLPHQGASYYHPQNKLDLSLVASQNLLQQRPTQRKGPLIKGGDALRQSEQVSPRQMQQYYEFQNQVNQFQLPLTDNRKMVPHKNMVMSKNMRWGSDNPYFRLTQFDQHHT</sequence>
<dbReference type="EMBL" id="RRYP01017661">
    <property type="protein sequence ID" value="TNV74010.1"/>
    <property type="molecule type" value="Genomic_DNA"/>
</dbReference>
<keyword evidence="3" id="KW-1185">Reference proteome</keyword>
<dbReference type="Proteomes" id="UP000785679">
    <property type="component" value="Unassembled WGS sequence"/>
</dbReference>
<evidence type="ECO:0000313" key="3">
    <source>
        <dbReference type="Proteomes" id="UP000785679"/>
    </source>
</evidence>
<proteinExistence type="predicted"/>
<dbReference type="AlphaFoldDB" id="A0A8J8NGC8"/>